<dbReference type="InterPro" id="IPR036736">
    <property type="entry name" value="ACP-like_sf"/>
</dbReference>
<dbReference type="Gene3D" id="1.10.1200.10">
    <property type="entry name" value="ACP-like"/>
    <property type="match status" value="2"/>
</dbReference>
<dbReference type="GO" id="GO:0006633">
    <property type="term" value="P:fatty acid biosynthetic process"/>
    <property type="evidence" value="ECO:0007669"/>
    <property type="project" value="InterPro"/>
</dbReference>
<dbReference type="FunFam" id="1.10.1200.10:FF:000005">
    <property type="entry name" value="Nonribosomal peptide synthetase 1"/>
    <property type="match status" value="1"/>
</dbReference>
<dbReference type="InterPro" id="IPR032821">
    <property type="entry name" value="PKS_assoc"/>
</dbReference>
<dbReference type="InterPro" id="IPR014031">
    <property type="entry name" value="Ketoacyl_synth_C"/>
</dbReference>
<evidence type="ECO:0000256" key="7">
    <source>
        <dbReference type="ARBA" id="ARBA00022898"/>
    </source>
</evidence>
<feature type="domain" description="Carrier" evidence="8">
    <location>
        <begin position="514"/>
        <end position="588"/>
    </location>
</feature>
<gene>
    <name evidence="10" type="ORF">SAMN05421788_105245</name>
</gene>
<dbReference type="PANTHER" id="PTHR43775">
    <property type="entry name" value="FATTY ACID SYNTHASE"/>
    <property type="match status" value="1"/>
</dbReference>
<dbReference type="PANTHER" id="PTHR43775:SF51">
    <property type="entry name" value="INACTIVE PHENOLPHTHIOCEROL SYNTHESIS POLYKETIDE SYNTHASE TYPE I PKS1-RELATED"/>
    <property type="match status" value="1"/>
</dbReference>
<dbReference type="PROSITE" id="PS50075">
    <property type="entry name" value="CARRIER"/>
    <property type="match status" value="2"/>
</dbReference>
<dbReference type="Gene3D" id="3.30.300.30">
    <property type="match status" value="1"/>
</dbReference>
<keyword evidence="7" id="KW-0663">Pyridoxal phosphate</keyword>
<dbReference type="InterPro" id="IPR049704">
    <property type="entry name" value="Aminotrans_3_PPA_site"/>
</dbReference>
<feature type="domain" description="Carrier" evidence="8">
    <location>
        <begin position="1494"/>
        <end position="1573"/>
    </location>
</feature>
<dbReference type="KEGG" id="fln:FLA_1303"/>
<dbReference type="GO" id="GO:0004312">
    <property type="term" value="F:fatty acid synthase activity"/>
    <property type="evidence" value="ECO:0007669"/>
    <property type="project" value="TreeGrafter"/>
</dbReference>
<evidence type="ECO:0000313" key="11">
    <source>
        <dbReference type="Proteomes" id="UP000186917"/>
    </source>
</evidence>
<dbReference type="SUPFAM" id="SSF52151">
    <property type="entry name" value="FabD/lysophospholipase-like"/>
    <property type="match status" value="1"/>
</dbReference>
<dbReference type="SUPFAM" id="SSF56801">
    <property type="entry name" value="Acetyl-CoA synthetase-like"/>
    <property type="match status" value="1"/>
</dbReference>
<dbReference type="Gene3D" id="3.90.1150.10">
    <property type="entry name" value="Aspartate Aminotransferase, domain 1"/>
    <property type="match status" value="1"/>
</dbReference>
<dbReference type="InterPro" id="IPR010071">
    <property type="entry name" value="AA_adenyl_dom"/>
</dbReference>
<sequence>MSIRTERIVVPSTVVNVYELLKKQVASHPTAVAISSQGKHLTYAQLDTAVAKTAHFLTSLSDPIIGVSTTRSIDMIIRVLAVLQSGKAYMPLDPAYPASRLAQQIADSGTKYCLCDEEEEELFASLGLQRPENSRETGEQVTTDIAYILYTSGSTGKPKGVCMGHSALYNLLLWQQQHSVAGVGNKTLQFAPLSFDVSFQEIFATLISGGELVLIHDDLRLDPDSLLQLIDEKQVNRIFLPFVALQLLAETAVSSHLYPASLREVMTAGEQLKITEQVRSFFQHLPGCVLYNQYGPTECHVVTELRLEGDTAQWPALPTIGKPIDNTEIYILDEKDGLLPDGEVGELCIAGACLGKGYLNKPELTQQKFTRWKHPVKGEIAIYRSGDHARYLPDGNIEFLGRADDQVKIRGYRIELAEVEVALNVLGVAQSAVVIAREDVPGNKQLVAYLLSNGTPTTTAQVRTALADKLPEYMIPAAFVWLDTFPRTSSGKVDKKALPKPELKRPELDVAFRQPVSELEQTIAGVWEEVLQLNAIGAEDSFFELGGNSLLAQKTIIALKQHNIQLPITKLYQYPTISGIAAYLTGAIKTTQLPAYSPNKPASNGDIAIIGMSCRVPGADSAQAFWNMLLAGKEGIRFFTEEELDASIDSELKQMPGYVKARGVVNEVDAFDPAFWGLSPKLAELMDPQQRIFLEIAREALESTGYLPGIYNGLIGVYAGSGSNTYFINNVLTNPQKINQVGSLQVSTLNEKEYLSSRTAYHLNLKGPAVSVFSACSTSLLAIAQAVEALRNGQCSLALAGGVSITVPVNSGQLHQEGAMFSSDGHTRTFDAQASGTVFSDGAGVVLLRPLEQAIQAGDTIYAVIKGVGINNDGGEKTSFTAPDAAGQAGAIAAALGDAGVTPDKISYVEAHGTATPIGDPIEIEGLKLAYGNTDKKQYCAIGSVKSNIGHLTHAAGVAGIIKTAFALYHQQLPPSIHYNTPNPEIDFGNSPFYVNAALTHWKSEGERLAGVSSFGVGGTNVHVILQEYPHNSIPLLKQPDAALFSWSAKSANSAHLYAGKLKDFIAHNPQAGIGDIAYTLQTTRETLPFRQTLVATSTADAMRQLSEELPAVEVPAKAMEVAFLFPGQGAQFNNMGKAIYDREPVFQQAVDECAVLLQDIMGEDIRSIIYQLKDIYALTNTYYTQPALFVTEYALAKLWMSWGIVPAVYVGHSVGEFVAAHLAGVFSLADALQLIAARGRLISCLPQGAMLSVRAAVDTLTLPDNISVAALNAPGLCVLAGTFDAVGAYAKQLEKQGILYKQLHTSHAFHSYMMDEAVPAFKEIIARVSLQVPRKPVVSTVTGSWLTDEQATSVDYWASHMRATVQFAAAIDFAAAQQPLVMLEVGPGKTLSTLTFQIMAGKPVKAIAGLEQSEEPVNAYGGLLQALAQLWKLGVTPDWKAVYGHQLRARISLPTYAFDKKRYWVNAAPTQVSLTTTIPEETAIVNPVLQQPMNRKEILVKKIKEILENASGVTIGETEHNSSFIELGMDSLLLTQVAISLQKEFKLPISFKQLNDAFPNVEQLAKYLDKQLPASAYAVTETPVATTAATGSPLDMIMKQLGDLTRQVAALQSPGAAAVVPVKVPDIADITAAEAVELKKPFGAAARIEKQSTALNAQQQAFLQALIKSYNTKTKSSKEYTQQNRAHMADPRVVTGFKPLTKELVYSIVIHKSKGCHLWDLDGNEYIDALNGFGSSMFGFQPDFLKKAVLDQVERGYELGPQHAHAGTLAKLICEFTGFDRAALCNTGSEAVLGAMRIARTVTGRSLIVAFTGSYHGINDEVIIRGTQKLKSFPAAPGITPEAVQNMLILDYGTDKSLQIIKERAHELAAVLVEPVQSRRPEFQPVAFLKEIRKITAEAGTVLIWDEVITGFRAHPGGAQAIFGIQADVATYGKVVGGGMPIGAIAGKKQYMDALDGGFWQYGDDSVPEAGVTYFAGTFVRHPLALAAGIASLEHMKQAGPSLQENLNKLTAYLANALNKIGKQYQLPIYAVNFGSLWKLKFHEEYPYSELVFTLMRERGIHIWDGFPCFITTAHTLGDVDTIIQQFEESVKVLKAVKLIPAYATEDTQAKESVADFEVAPHPQARLGKDAEGNPAWFMADPKAPGKYLQIVEA</sequence>
<dbReference type="InterPro" id="IPR020806">
    <property type="entry name" value="PKS_PP-bd"/>
</dbReference>
<evidence type="ECO:0000256" key="2">
    <source>
        <dbReference type="ARBA" id="ARBA00001957"/>
    </source>
</evidence>
<dbReference type="GO" id="GO:0008483">
    <property type="term" value="F:transaminase activity"/>
    <property type="evidence" value="ECO:0007669"/>
    <property type="project" value="InterPro"/>
</dbReference>
<organism evidence="10 11">
    <name type="scientific">Filimonas lacunae</name>
    <dbReference type="NCBI Taxonomy" id="477680"/>
    <lineage>
        <taxon>Bacteria</taxon>
        <taxon>Pseudomonadati</taxon>
        <taxon>Bacteroidota</taxon>
        <taxon>Chitinophagia</taxon>
        <taxon>Chitinophagales</taxon>
        <taxon>Chitinophagaceae</taxon>
        <taxon>Filimonas</taxon>
    </lineage>
</organism>
<keyword evidence="4" id="KW-0596">Phosphopantetheine</keyword>
<dbReference type="Pfam" id="PF00550">
    <property type="entry name" value="PP-binding"/>
    <property type="match status" value="2"/>
</dbReference>
<dbReference type="InterPro" id="IPR020841">
    <property type="entry name" value="PKS_Beta-ketoAc_synthase_dom"/>
</dbReference>
<dbReference type="RefSeq" id="WP_076380078.1">
    <property type="nucleotide sequence ID" value="NZ_AP017422.1"/>
</dbReference>
<comment type="similarity">
    <text evidence="3">Belongs to the ATP-dependent AMP-binding enzyme family.</text>
</comment>
<reference evidence="11" key="1">
    <citation type="submission" date="2017-01" db="EMBL/GenBank/DDBJ databases">
        <authorList>
            <person name="Varghese N."/>
            <person name="Submissions S."/>
        </authorList>
    </citation>
    <scope>NUCLEOTIDE SEQUENCE [LARGE SCALE GENOMIC DNA]</scope>
    <source>
        <strain evidence="11">DSM 21054</strain>
    </source>
</reference>
<dbReference type="Gene3D" id="3.40.50.12780">
    <property type="entry name" value="N-terminal domain of ligase-like"/>
    <property type="match status" value="1"/>
</dbReference>
<dbReference type="PROSITE" id="PS00606">
    <property type="entry name" value="KS3_1"/>
    <property type="match status" value="1"/>
</dbReference>
<evidence type="ECO:0000256" key="5">
    <source>
        <dbReference type="ARBA" id="ARBA00022553"/>
    </source>
</evidence>
<dbReference type="Pfam" id="PF00109">
    <property type="entry name" value="ketoacyl-synt"/>
    <property type="match status" value="1"/>
</dbReference>
<dbReference type="InterPro" id="IPR050091">
    <property type="entry name" value="PKS_NRPS_Biosynth_Enz"/>
</dbReference>
<dbReference type="SUPFAM" id="SSF47336">
    <property type="entry name" value="ACP-like"/>
    <property type="match status" value="2"/>
</dbReference>
<dbReference type="InterPro" id="IPR016036">
    <property type="entry name" value="Malonyl_transacylase_ACP-bd"/>
</dbReference>
<dbReference type="Proteomes" id="UP000186917">
    <property type="component" value="Unassembled WGS sequence"/>
</dbReference>
<protein>
    <submittedName>
        <fullName evidence="10">Amino acid adenylation domain-containing protein</fullName>
    </submittedName>
</protein>
<dbReference type="InterPro" id="IPR001227">
    <property type="entry name" value="Ac_transferase_dom_sf"/>
</dbReference>
<dbReference type="SUPFAM" id="SSF55048">
    <property type="entry name" value="Probable ACP-binding domain of malonyl-CoA ACP transacylase"/>
    <property type="match status" value="1"/>
</dbReference>
<evidence type="ECO:0000259" key="8">
    <source>
        <dbReference type="PROSITE" id="PS50075"/>
    </source>
</evidence>
<dbReference type="PROSITE" id="PS52004">
    <property type="entry name" value="KS3_2"/>
    <property type="match status" value="1"/>
</dbReference>
<proteinExistence type="inferred from homology"/>
<dbReference type="Pfam" id="PF02801">
    <property type="entry name" value="Ketoacyl-synt_C"/>
    <property type="match status" value="1"/>
</dbReference>
<evidence type="ECO:0000256" key="3">
    <source>
        <dbReference type="ARBA" id="ARBA00006432"/>
    </source>
</evidence>
<dbReference type="InterPro" id="IPR018201">
    <property type="entry name" value="Ketoacyl_synth_AS"/>
</dbReference>
<dbReference type="InterPro" id="IPR045851">
    <property type="entry name" value="AMP-bd_C_sf"/>
</dbReference>
<dbReference type="EMBL" id="FTOR01000005">
    <property type="protein sequence ID" value="SIT22141.1"/>
    <property type="molecule type" value="Genomic_DNA"/>
</dbReference>
<evidence type="ECO:0000313" key="10">
    <source>
        <dbReference type="EMBL" id="SIT22141.1"/>
    </source>
</evidence>
<comment type="cofactor">
    <cofactor evidence="2">
        <name>pantetheine 4'-phosphate</name>
        <dbReference type="ChEBI" id="CHEBI:47942"/>
    </cofactor>
</comment>
<dbReference type="InterPro" id="IPR014043">
    <property type="entry name" value="Acyl_transferase_dom"/>
</dbReference>
<dbReference type="Pfam" id="PF00698">
    <property type="entry name" value="Acyl_transf_1"/>
    <property type="match status" value="1"/>
</dbReference>
<dbReference type="InterPro" id="IPR009081">
    <property type="entry name" value="PP-bd_ACP"/>
</dbReference>
<dbReference type="InterPro" id="IPR042099">
    <property type="entry name" value="ANL_N_sf"/>
</dbReference>
<dbReference type="InterPro" id="IPR000873">
    <property type="entry name" value="AMP-dep_synth/lig_dom"/>
</dbReference>
<dbReference type="GO" id="GO:0031177">
    <property type="term" value="F:phosphopantetheine binding"/>
    <property type="evidence" value="ECO:0007669"/>
    <property type="project" value="InterPro"/>
</dbReference>
<dbReference type="InterPro" id="IPR015424">
    <property type="entry name" value="PyrdxlP-dep_Trfase"/>
</dbReference>
<dbReference type="Gene3D" id="3.40.640.10">
    <property type="entry name" value="Type I PLP-dependent aspartate aminotransferase-like (Major domain)"/>
    <property type="match status" value="1"/>
</dbReference>
<dbReference type="InterPro" id="IPR015422">
    <property type="entry name" value="PyrdxlP-dep_Trfase_small"/>
</dbReference>
<dbReference type="Pfam" id="PF00202">
    <property type="entry name" value="Aminotran_3"/>
    <property type="match status" value="1"/>
</dbReference>
<dbReference type="Gene3D" id="3.40.47.10">
    <property type="match status" value="1"/>
</dbReference>
<dbReference type="InterPro" id="IPR025110">
    <property type="entry name" value="AMP-bd_C"/>
</dbReference>
<dbReference type="SUPFAM" id="SSF53383">
    <property type="entry name" value="PLP-dependent transferases"/>
    <property type="match status" value="1"/>
</dbReference>
<dbReference type="PROSITE" id="PS00455">
    <property type="entry name" value="AMP_BINDING"/>
    <property type="match status" value="1"/>
</dbReference>
<accession>A0A173MCP3</accession>
<keyword evidence="6" id="KW-0808">Transferase</keyword>
<evidence type="ECO:0000256" key="6">
    <source>
        <dbReference type="ARBA" id="ARBA00022679"/>
    </source>
</evidence>
<dbReference type="SMART" id="SM00827">
    <property type="entry name" value="PKS_AT"/>
    <property type="match status" value="1"/>
</dbReference>
<dbReference type="InterPro" id="IPR020845">
    <property type="entry name" value="AMP-binding_CS"/>
</dbReference>
<dbReference type="InterPro" id="IPR014030">
    <property type="entry name" value="Ketoacyl_synth_N"/>
</dbReference>
<dbReference type="Pfam" id="PF00501">
    <property type="entry name" value="AMP-binding"/>
    <property type="match status" value="1"/>
</dbReference>
<dbReference type="OrthoDB" id="9778690at2"/>
<evidence type="ECO:0000256" key="1">
    <source>
        <dbReference type="ARBA" id="ARBA00001933"/>
    </source>
</evidence>
<dbReference type="SUPFAM" id="SSF53901">
    <property type="entry name" value="Thiolase-like"/>
    <property type="match status" value="1"/>
</dbReference>
<dbReference type="SMART" id="SM00823">
    <property type="entry name" value="PKS_PP"/>
    <property type="match status" value="2"/>
</dbReference>
<dbReference type="InterPro" id="IPR016039">
    <property type="entry name" value="Thiolase-like"/>
</dbReference>
<dbReference type="CDD" id="cd00610">
    <property type="entry name" value="OAT_like"/>
    <property type="match status" value="1"/>
</dbReference>
<evidence type="ECO:0000259" key="9">
    <source>
        <dbReference type="PROSITE" id="PS52004"/>
    </source>
</evidence>
<keyword evidence="11" id="KW-1185">Reference proteome</keyword>
<dbReference type="GO" id="GO:0004315">
    <property type="term" value="F:3-oxoacyl-[acyl-carrier-protein] synthase activity"/>
    <property type="evidence" value="ECO:0007669"/>
    <property type="project" value="InterPro"/>
</dbReference>
<dbReference type="PROSITE" id="PS00600">
    <property type="entry name" value="AA_TRANSFER_CLASS_3"/>
    <property type="match status" value="1"/>
</dbReference>
<dbReference type="InterPro" id="IPR015421">
    <property type="entry name" value="PyrdxlP-dep_Trfase_major"/>
</dbReference>
<dbReference type="InterPro" id="IPR016035">
    <property type="entry name" value="Acyl_Trfase/lysoPLipase"/>
</dbReference>
<dbReference type="GO" id="GO:0030170">
    <property type="term" value="F:pyridoxal phosphate binding"/>
    <property type="evidence" value="ECO:0007669"/>
    <property type="project" value="InterPro"/>
</dbReference>
<dbReference type="InterPro" id="IPR005814">
    <property type="entry name" value="Aminotrans_3"/>
</dbReference>
<dbReference type="FunFam" id="3.30.300.30:FF:000010">
    <property type="entry name" value="Enterobactin synthetase component F"/>
    <property type="match status" value="1"/>
</dbReference>
<dbReference type="Gene3D" id="3.30.70.3290">
    <property type="match status" value="1"/>
</dbReference>
<comment type="cofactor">
    <cofactor evidence="1">
        <name>pyridoxal 5'-phosphate</name>
        <dbReference type="ChEBI" id="CHEBI:597326"/>
    </cofactor>
</comment>
<feature type="domain" description="Ketosynthase family 3 (KS3)" evidence="9">
    <location>
        <begin position="604"/>
        <end position="1028"/>
    </location>
</feature>
<dbReference type="STRING" id="477680.SAMN05421788_105245"/>
<dbReference type="NCBIfam" id="TIGR01733">
    <property type="entry name" value="AA-adenyl-dom"/>
    <property type="match status" value="1"/>
</dbReference>
<dbReference type="GO" id="GO:0044550">
    <property type="term" value="P:secondary metabolite biosynthetic process"/>
    <property type="evidence" value="ECO:0007669"/>
    <property type="project" value="UniProtKB-ARBA"/>
</dbReference>
<keyword evidence="5" id="KW-0597">Phosphoprotein</keyword>
<dbReference type="SMART" id="SM00825">
    <property type="entry name" value="PKS_KS"/>
    <property type="match status" value="1"/>
</dbReference>
<dbReference type="Pfam" id="PF13193">
    <property type="entry name" value="AMP-binding_C"/>
    <property type="match status" value="1"/>
</dbReference>
<dbReference type="Pfam" id="PF16197">
    <property type="entry name" value="KAsynt_C_assoc"/>
    <property type="match status" value="1"/>
</dbReference>
<name>A0A173MCP3_9BACT</name>
<dbReference type="CDD" id="cd00833">
    <property type="entry name" value="PKS"/>
    <property type="match status" value="1"/>
</dbReference>
<dbReference type="Gene3D" id="3.40.366.10">
    <property type="entry name" value="Malonyl-Coenzyme A Acyl Carrier Protein, domain 2"/>
    <property type="match status" value="1"/>
</dbReference>
<evidence type="ECO:0000256" key="4">
    <source>
        <dbReference type="ARBA" id="ARBA00022450"/>
    </source>
</evidence>